<accession>A0A087BLE0</accession>
<comment type="caution">
    <text evidence="1">The sequence shown here is derived from an EMBL/GenBank/DDBJ whole genome shotgun (WGS) entry which is preliminary data.</text>
</comment>
<proteinExistence type="predicted"/>
<dbReference type="AlphaFoldDB" id="A0A087BLE0"/>
<keyword evidence="2" id="KW-1185">Reference proteome</keyword>
<name>A0A087BLE0_9BIFI</name>
<gene>
    <name evidence="1" type="ORF">BMIN_1506</name>
</gene>
<dbReference type="EMBL" id="JGZD01000012">
    <property type="protein sequence ID" value="KFI71840.1"/>
    <property type="molecule type" value="Genomic_DNA"/>
</dbReference>
<protein>
    <submittedName>
        <fullName evidence="1">Uncharacterized protein</fullName>
    </submittedName>
</protein>
<evidence type="ECO:0000313" key="1">
    <source>
        <dbReference type="EMBL" id="KFI71840.1"/>
    </source>
</evidence>
<organism evidence="1 2">
    <name type="scientific">Bifidobacterium minimum</name>
    <dbReference type="NCBI Taxonomy" id="1693"/>
    <lineage>
        <taxon>Bacteria</taxon>
        <taxon>Bacillati</taxon>
        <taxon>Actinomycetota</taxon>
        <taxon>Actinomycetes</taxon>
        <taxon>Bifidobacteriales</taxon>
        <taxon>Bifidobacteriaceae</taxon>
        <taxon>Bifidobacterium</taxon>
    </lineage>
</organism>
<evidence type="ECO:0000313" key="2">
    <source>
        <dbReference type="Proteomes" id="UP000029014"/>
    </source>
</evidence>
<reference evidence="1 2" key="1">
    <citation type="submission" date="2014-03" db="EMBL/GenBank/DDBJ databases">
        <title>Genomics of Bifidobacteria.</title>
        <authorList>
            <person name="Ventura M."/>
            <person name="Milani C."/>
            <person name="Lugli G.A."/>
        </authorList>
    </citation>
    <scope>NUCLEOTIDE SEQUENCE [LARGE SCALE GENOMIC DNA]</scope>
    <source>
        <strain evidence="1 2">LMG 11592</strain>
    </source>
</reference>
<sequence length="120" mass="13044">MKGTSLPLVMIVPVSGVYICEINLSRVDFPEPFLPTIPKNSPACMLNEISFSTCWTRNPRIPLSQLKIVVFRLFARSVGSLKLLDIPSTCKAQSVSCIIAPTCCCGSVITPTPRSTELVS</sequence>
<dbReference type="Proteomes" id="UP000029014">
    <property type="component" value="Unassembled WGS sequence"/>
</dbReference>